<accession>A0AAU6PBZ8</accession>
<evidence type="ECO:0000256" key="8">
    <source>
        <dbReference type="ARBA" id="ARBA00022792"/>
    </source>
</evidence>
<evidence type="ECO:0000256" key="13">
    <source>
        <dbReference type="ARBA" id="ARBA00023075"/>
    </source>
</evidence>
<keyword evidence="12 17" id="KW-0520">NAD</keyword>
<keyword evidence="10" id="KW-0249">Electron transport</keyword>
<keyword evidence="6" id="KW-0679">Respiratory chain</keyword>
<feature type="transmembrane region" description="Helical" evidence="17">
    <location>
        <begin position="88"/>
        <end position="107"/>
    </location>
</feature>
<dbReference type="InterPro" id="IPR001750">
    <property type="entry name" value="ND/Mrp_TM"/>
</dbReference>
<feature type="transmembrane region" description="Helical" evidence="17">
    <location>
        <begin position="453"/>
        <end position="473"/>
    </location>
</feature>
<dbReference type="Pfam" id="PF00361">
    <property type="entry name" value="Proton_antipo_M"/>
    <property type="match status" value="1"/>
</dbReference>
<dbReference type="PANTHER" id="PTHR42829:SF2">
    <property type="entry name" value="NADH-UBIQUINONE OXIDOREDUCTASE CHAIN 5"/>
    <property type="match status" value="1"/>
</dbReference>
<comment type="subcellular location">
    <subcellularLocation>
        <location evidence="2">Mitochondrion inner membrane</location>
        <topology evidence="2">Multi-pass membrane protein</topology>
    </subcellularLocation>
</comment>
<sequence length="554" mass="64554">MKKMNMFNFWTTFFILMSMTMLLTSMSFLLTTKSIMMEWQMIKLNSTQMNFIIFMDWMSTMFMATVLMISSMIMIYSKNYMEGNKNEMKRFVMLINLFILSMMLMIISPNLISIMLGWDGLGLVSYCLVIFYSSKKSYNAGMITCLTNRLGDIGLLISISWVMSYGSWHFMFYKEMYTEKVSYMIIISCFTKSAQMPFYSWLPEAMSAPTPISALVHSSTLVTAGVYLTIRFMNKINSNYLLLLSMLTMIMASLCANYEFDLKKIIALSTLSQLGMMMSSTFLGMKELSFMHLITHATFKSLLFMCAGIMIFYNMNNQDIRNMGMMQKKLPMTSSCFSISTMALCGIPFLTGFYSKDLIMEMMSVNKMSMMTFILMFLSLGMTMSYSSRLMYFLMFKEVKTKMNIKMKKINMMKMSMMLLTILSTILGSMMMWTLNMDLKLTTMTSMMKMSPIILMTMGMWMGMESFSFKKYLMSKKMYKFNSNMWNIMKMMNNAQKTTFKTSMKYKNKLNSGWGEFYGAMGMSSYLMKNSKMLLMSKNKIFMLSILTWMIFMM</sequence>
<feature type="transmembrane region" description="Helical" evidence="17">
    <location>
        <begin position="51"/>
        <end position="76"/>
    </location>
</feature>
<evidence type="ECO:0000256" key="10">
    <source>
        <dbReference type="ARBA" id="ARBA00022982"/>
    </source>
</evidence>
<evidence type="ECO:0000256" key="17">
    <source>
        <dbReference type="RuleBase" id="RU003404"/>
    </source>
</evidence>
<dbReference type="Pfam" id="PF00662">
    <property type="entry name" value="Proton_antipo_N"/>
    <property type="match status" value="1"/>
</dbReference>
<dbReference type="InterPro" id="IPR010934">
    <property type="entry name" value="NADH_DH_su5_C"/>
</dbReference>
<keyword evidence="8" id="KW-0999">Mitochondrion inner membrane</keyword>
<evidence type="ECO:0000259" key="19">
    <source>
        <dbReference type="Pfam" id="PF00662"/>
    </source>
</evidence>
<keyword evidence="13 17" id="KW-0830">Ubiquinone</keyword>
<feature type="transmembrane region" description="Helical" evidence="17">
    <location>
        <begin position="374"/>
        <end position="394"/>
    </location>
</feature>
<dbReference type="PRINTS" id="PR01434">
    <property type="entry name" value="NADHDHGNASE5"/>
</dbReference>
<dbReference type="InterPro" id="IPR003945">
    <property type="entry name" value="NU5C-like"/>
</dbReference>
<feature type="transmembrane region" description="Helical" evidence="17">
    <location>
        <begin position="153"/>
        <end position="171"/>
    </location>
</feature>
<feature type="transmembrane region" description="Helical" evidence="17">
    <location>
        <begin position="533"/>
        <end position="552"/>
    </location>
</feature>
<feature type="transmembrane region" description="Helical" evidence="17">
    <location>
        <begin position="113"/>
        <end position="132"/>
    </location>
</feature>
<evidence type="ECO:0000259" key="20">
    <source>
        <dbReference type="Pfam" id="PF06455"/>
    </source>
</evidence>
<evidence type="ECO:0000256" key="15">
    <source>
        <dbReference type="ARBA" id="ARBA00023136"/>
    </source>
</evidence>
<evidence type="ECO:0000256" key="12">
    <source>
        <dbReference type="ARBA" id="ARBA00023027"/>
    </source>
</evidence>
<dbReference type="PANTHER" id="PTHR42829">
    <property type="entry name" value="NADH-UBIQUINONE OXIDOREDUCTASE CHAIN 5"/>
    <property type="match status" value="1"/>
</dbReference>
<evidence type="ECO:0000256" key="9">
    <source>
        <dbReference type="ARBA" id="ARBA00022967"/>
    </source>
</evidence>
<evidence type="ECO:0000256" key="7">
    <source>
        <dbReference type="ARBA" id="ARBA00022692"/>
    </source>
</evidence>
<feature type="transmembrane region" description="Helical" evidence="17">
    <location>
        <begin position="290"/>
        <end position="313"/>
    </location>
</feature>
<dbReference type="GO" id="GO:0042773">
    <property type="term" value="P:ATP synthesis coupled electron transport"/>
    <property type="evidence" value="ECO:0007669"/>
    <property type="project" value="InterPro"/>
</dbReference>
<keyword evidence="9" id="KW-1278">Translocase</keyword>
<comment type="similarity">
    <text evidence="17">Belongs to the complex I subunit 5 family.</text>
</comment>
<dbReference type="Pfam" id="PF06455">
    <property type="entry name" value="NADH5_C"/>
    <property type="match status" value="1"/>
</dbReference>
<evidence type="ECO:0000256" key="6">
    <source>
        <dbReference type="ARBA" id="ARBA00022660"/>
    </source>
</evidence>
<feature type="transmembrane region" description="Helical" evidence="17">
    <location>
        <begin position="240"/>
        <end position="258"/>
    </location>
</feature>
<feature type="transmembrane region" description="Helical" evidence="17">
    <location>
        <begin position="214"/>
        <end position="234"/>
    </location>
</feature>
<dbReference type="InterPro" id="IPR001516">
    <property type="entry name" value="Proton_antipo_N"/>
</dbReference>
<organism evidence="21">
    <name type="scientific">Tituria planata</name>
    <dbReference type="NCBI Taxonomy" id="3133672"/>
    <lineage>
        <taxon>Eukaryota</taxon>
        <taxon>Metazoa</taxon>
        <taxon>Ecdysozoa</taxon>
        <taxon>Arthropoda</taxon>
        <taxon>Hexapoda</taxon>
        <taxon>Insecta</taxon>
        <taxon>Pterygota</taxon>
        <taxon>Neoptera</taxon>
        <taxon>Paraneoptera</taxon>
        <taxon>Hemiptera</taxon>
        <taxon>Auchenorrhyncha</taxon>
        <taxon>Membracoidea</taxon>
        <taxon>Cicadellidae</taxon>
        <taxon>Ledrinae</taxon>
        <taxon>Tituria</taxon>
    </lineage>
</organism>
<keyword evidence="5 17" id="KW-0813">Transport</keyword>
<feature type="domain" description="NADH:quinone oxidoreductase/Mrp antiporter transmembrane" evidence="18">
    <location>
        <begin position="108"/>
        <end position="378"/>
    </location>
</feature>
<feature type="transmembrane region" description="Helical" evidence="17">
    <location>
        <begin position="334"/>
        <end position="354"/>
    </location>
</feature>
<dbReference type="GO" id="GO:0015990">
    <property type="term" value="P:electron transport coupled proton transport"/>
    <property type="evidence" value="ECO:0007669"/>
    <property type="project" value="TreeGrafter"/>
</dbReference>
<evidence type="ECO:0000256" key="16">
    <source>
        <dbReference type="ARBA" id="ARBA00049551"/>
    </source>
</evidence>
<keyword evidence="11 17" id="KW-1133">Transmembrane helix</keyword>
<dbReference type="EC" id="7.1.1.2" evidence="3 17"/>
<dbReference type="GO" id="GO:0003954">
    <property type="term" value="F:NADH dehydrogenase activity"/>
    <property type="evidence" value="ECO:0007669"/>
    <property type="project" value="TreeGrafter"/>
</dbReference>
<evidence type="ECO:0000256" key="14">
    <source>
        <dbReference type="ARBA" id="ARBA00023128"/>
    </source>
</evidence>
<feature type="transmembrane region" description="Helical" evidence="17">
    <location>
        <begin position="7"/>
        <end position="31"/>
    </location>
</feature>
<evidence type="ECO:0000256" key="3">
    <source>
        <dbReference type="ARBA" id="ARBA00012944"/>
    </source>
</evidence>
<comment type="function">
    <text evidence="1">Core subunit of the mitochondrial membrane respiratory chain NADH dehydrogenase (Complex I) that is believed to belong to the minimal assembly required for catalysis. Complex I functions in the transfer of electrons from NADH to the respiratory chain. The immediate electron acceptor for the enzyme is believed to be ubiquinone.</text>
</comment>
<dbReference type="GO" id="GO:0005743">
    <property type="term" value="C:mitochondrial inner membrane"/>
    <property type="evidence" value="ECO:0007669"/>
    <property type="project" value="UniProtKB-SubCell"/>
</dbReference>
<feature type="domain" description="NADH-Ubiquinone oxidoreductase (complex I) chain 5 N-terminal" evidence="19">
    <location>
        <begin position="42"/>
        <end position="91"/>
    </location>
</feature>
<evidence type="ECO:0000256" key="4">
    <source>
        <dbReference type="ARBA" id="ARBA00021096"/>
    </source>
</evidence>
<dbReference type="AlphaFoldDB" id="A0AAU6PBZ8"/>
<name>A0AAU6PBZ8_9HEMI</name>
<reference evidence="21" key="2">
    <citation type="submission" date="2024-06" db="EMBL/GenBank/DDBJ databases">
        <title>Expending Complete Mitogenomes of Ledrinae and Compositional heterogeneity effect on the phylogenetic inferences of paraphyletic family: Cicadellidae (Hemiptera: Cicadomorpha).</title>
        <authorList>
            <person name="Huang W."/>
            <person name="Yu T."/>
            <person name="Zhang Y."/>
        </authorList>
    </citation>
    <scope>NUCLEOTIDE SEQUENCE</scope>
</reference>
<reference evidence="21" key="1">
    <citation type="submission" date="2021-06" db="EMBL/GenBank/DDBJ databases">
        <authorList>
            <consortium name="Expending Complete Mitogenomes of Ledrinae and Compositional heterogeneity effect on the phylogenetic inferences of paraphyletic family: Cicadellidae (Hemiptera: Cicadomorpha)"/>
            <person name="Huang W."/>
            <person name="Yu T."/>
            <person name="Zhang Y."/>
        </authorList>
    </citation>
    <scope>NUCLEOTIDE SEQUENCE</scope>
</reference>
<evidence type="ECO:0000256" key="1">
    <source>
        <dbReference type="ARBA" id="ARBA00003257"/>
    </source>
</evidence>
<comment type="function">
    <text evidence="17">Core subunit of the mitochondrial membrane respiratory chain NADH dehydrogenase (Complex I) which catalyzes electron transfer from NADH through the respiratory chain, using ubiquinone as an electron acceptor. Essential for the catalytic activity and assembly of complex I.</text>
</comment>
<protein>
    <recommendedName>
        <fullName evidence="4 17">NADH-ubiquinone oxidoreductase chain 5</fullName>
        <ecNumber evidence="3 17">7.1.1.2</ecNumber>
    </recommendedName>
</protein>
<feature type="domain" description="NADH dehydrogenase subunit 5 C-terminal" evidence="20">
    <location>
        <begin position="386"/>
        <end position="554"/>
    </location>
</feature>
<comment type="catalytic activity">
    <reaction evidence="16 17">
        <text>a ubiquinone + NADH + 5 H(+)(in) = a ubiquinol + NAD(+) + 4 H(+)(out)</text>
        <dbReference type="Rhea" id="RHEA:29091"/>
        <dbReference type="Rhea" id="RHEA-COMP:9565"/>
        <dbReference type="Rhea" id="RHEA-COMP:9566"/>
        <dbReference type="ChEBI" id="CHEBI:15378"/>
        <dbReference type="ChEBI" id="CHEBI:16389"/>
        <dbReference type="ChEBI" id="CHEBI:17976"/>
        <dbReference type="ChEBI" id="CHEBI:57540"/>
        <dbReference type="ChEBI" id="CHEBI:57945"/>
        <dbReference type="EC" id="7.1.1.2"/>
    </reaction>
</comment>
<dbReference type="GO" id="GO:0008137">
    <property type="term" value="F:NADH dehydrogenase (ubiquinone) activity"/>
    <property type="evidence" value="ECO:0007669"/>
    <property type="project" value="UniProtKB-EC"/>
</dbReference>
<dbReference type="EMBL" id="MZ333277">
    <property type="protein sequence ID" value="WXH77266.1"/>
    <property type="molecule type" value="Genomic_DNA"/>
</dbReference>
<evidence type="ECO:0000256" key="5">
    <source>
        <dbReference type="ARBA" id="ARBA00022448"/>
    </source>
</evidence>
<evidence type="ECO:0000256" key="2">
    <source>
        <dbReference type="ARBA" id="ARBA00004448"/>
    </source>
</evidence>
<keyword evidence="15 17" id="KW-0472">Membrane</keyword>
<geneLocation type="mitochondrion" evidence="21"/>
<keyword evidence="14 17" id="KW-0496">Mitochondrion</keyword>
<evidence type="ECO:0000313" key="21">
    <source>
        <dbReference type="EMBL" id="WXH77266.1"/>
    </source>
</evidence>
<evidence type="ECO:0000259" key="18">
    <source>
        <dbReference type="Pfam" id="PF00361"/>
    </source>
</evidence>
<feature type="transmembrane region" description="Helical" evidence="17">
    <location>
        <begin position="415"/>
        <end position="433"/>
    </location>
</feature>
<gene>
    <name evidence="21" type="primary">ND5</name>
</gene>
<keyword evidence="7 17" id="KW-0812">Transmembrane</keyword>
<proteinExistence type="inferred from homology"/>
<evidence type="ECO:0000256" key="11">
    <source>
        <dbReference type="ARBA" id="ARBA00022989"/>
    </source>
</evidence>